<keyword evidence="4" id="KW-0677">Repeat</keyword>
<accession>A0A455UDL9</accession>
<sequence length="100" mass="11068">MATTCEAMLMGVPVVTLPGPTFAGRHSATHLINAGLPELVTSSWDEYRQRVMELASDLPNLAVIRAGLRTILHYSPVCDAPRFAKHFNNALRAIWALLRR</sequence>
<keyword evidence="3" id="KW-0808">Transferase</keyword>
<evidence type="ECO:0000256" key="5">
    <source>
        <dbReference type="ARBA" id="ARBA00022803"/>
    </source>
</evidence>
<keyword evidence="2" id="KW-0328">Glycosyltransferase</keyword>
<dbReference type="GO" id="GO:0016757">
    <property type="term" value="F:glycosyltransferase activity"/>
    <property type="evidence" value="ECO:0007669"/>
    <property type="project" value="UniProtKB-KW"/>
</dbReference>
<evidence type="ECO:0000256" key="4">
    <source>
        <dbReference type="ARBA" id="ARBA00022737"/>
    </source>
</evidence>
<dbReference type="InterPro" id="IPR029489">
    <property type="entry name" value="OGT/SEC/SPY_C"/>
</dbReference>
<evidence type="ECO:0000313" key="7">
    <source>
        <dbReference type="EMBL" id="BBI64346.1"/>
    </source>
</evidence>
<protein>
    <recommendedName>
        <fullName evidence="6">O-GlcNAc transferase C-terminal domain-containing protein</fullName>
    </recommendedName>
</protein>
<evidence type="ECO:0000256" key="2">
    <source>
        <dbReference type="ARBA" id="ARBA00022676"/>
    </source>
</evidence>
<dbReference type="AlphaFoldDB" id="A0A455UDL9"/>
<dbReference type="KEGG" id="hsr:HSBAA_56520"/>
<proteinExistence type="predicted"/>
<dbReference type="Gene3D" id="3.40.50.2000">
    <property type="entry name" value="Glycogen Phosphorylase B"/>
    <property type="match status" value="1"/>
</dbReference>
<feature type="domain" description="O-GlcNAc transferase C-terminal" evidence="6">
    <location>
        <begin position="3"/>
        <end position="85"/>
    </location>
</feature>
<dbReference type="PANTHER" id="PTHR44835:SF1">
    <property type="entry name" value="PROTEIN O-GLCNAC TRANSFERASE"/>
    <property type="match status" value="1"/>
</dbReference>
<gene>
    <name evidence="7" type="ORF">HSBAA_56520</name>
</gene>
<dbReference type="Proteomes" id="UP000320231">
    <property type="component" value="Chromosome"/>
</dbReference>
<dbReference type="PANTHER" id="PTHR44835">
    <property type="entry name" value="UDP-N-ACETYLGLUCOSAMINE--PEPTIDE N-ACETYLGLUCOSAMINYLTRANSFERASE SPINDLY-RELATED"/>
    <property type="match status" value="1"/>
</dbReference>
<organism evidence="7 8">
    <name type="scientific">Vreelandella sulfidaeris</name>
    <dbReference type="NCBI Taxonomy" id="115553"/>
    <lineage>
        <taxon>Bacteria</taxon>
        <taxon>Pseudomonadati</taxon>
        <taxon>Pseudomonadota</taxon>
        <taxon>Gammaproteobacteria</taxon>
        <taxon>Oceanospirillales</taxon>
        <taxon>Halomonadaceae</taxon>
        <taxon>Vreelandella</taxon>
    </lineage>
</organism>
<dbReference type="EMBL" id="AP019514">
    <property type="protein sequence ID" value="BBI64346.1"/>
    <property type="molecule type" value="Genomic_DNA"/>
</dbReference>
<evidence type="ECO:0000256" key="1">
    <source>
        <dbReference type="ARBA" id="ARBA00004922"/>
    </source>
</evidence>
<dbReference type="Pfam" id="PF13844">
    <property type="entry name" value="Glyco_transf_41"/>
    <property type="match status" value="1"/>
</dbReference>
<keyword evidence="5" id="KW-0802">TPR repeat</keyword>
<evidence type="ECO:0000259" key="6">
    <source>
        <dbReference type="Pfam" id="PF13844"/>
    </source>
</evidence>
<dbReference type="InterPro" id="IPR051939">
    <property type="entry name" value="Glycosyltr_41/O-GlcNAc_trsf"/>
</dbReference>
<name>A0A455UDL9_9GAMM</name>
<evidence type="ECO:0000313" key="8">
    <source>
        <dbReference type="Proteomes" id="UP000320231"/>
    </source>
</evidence>
<reference evidence="7 8" key="1">
    <citation type="journal article" date="2019" name="Microbiol. Resour. Announc.">
        <title>Complete Genome Sequence of Halomonas sulfidaeris Strain Esulfide1 Isolated from a Metal Sulfide Rock at a Depth of 2,200 Meters, Obtained Using Nanopore Sequencing.</title>
        <authorList>
            <person name="Saito M."/>
            <person name="Nishigata A."/>
            <person name="Galipon J."/>
            <person name="Arakawa K."/>
        </authorList>
    </citation>
    <scope>NUCLEOTIDE SEQUENCE [LARGE SCALE GENOMIC DNA]</scope>
    <source>
        <strain evidence="7 8">ATCC BAA-803</strain>
    </source>
</reference>
<evidence type="ECO:0000256" key="3">
    <source>
        <dbReference type="ARBA" id="ARBA00022679"/>
    </source>
</evidence>
<comment type="pathway">
    <text evidence="1">Protein modification; protein glycosylation.</text>
</comment>